<dbReference type="OrthoDB" id="2431778at2759"/>
<feature type="non-terminal residue" evidence="1">
    <location>
        <position position="1"/>
    </location>
</feature>
<evidence type="ECO:0000313" key="1">
    <source>
        <dbReference type="EMBL" id="CAG8779139.1"/>
    </source>
</evidence>
<comment type="caution">
    <text evidence="1">The sequence shown here is derived from an EMBL/GenBank/DDBJ whole genome shotgun (WGS) entry which is preliminary data.</text>
</comment>
<dbReference type="AlphaFoldDB" id="A0A9N9JG95"/>
<proteinExistence type="predicted"/>
<keyword evidence="2" id="KW-1185">Reference proteome</keyword>
<feature type="non-terminal residue" evidence="1">
    <location>
        <position position="50"/>
    </location>
</feature>
<sequence>SKQLQYNIDIAQERGGRCLSTKDVNSDFPMLWSCAKGHEWTAPFVRIKNK</sequence>
<gene>
    <name evidence="1" type="ORF">AMORRO_LOCUS17172</name>
</gene>
<name>A0A9N9JG95_9GLOM</name>
<protein>
    <submittedName>
        <fullName evidence="1">12671_t:CDS:1</fullName>
    </submittedName>
</protein>
<evidence type="ECO:0000313" key="2">
    <source>
        <dbReference type="Proteomes" id="UP000789342"/>
    </source>
</evidence>
<dbReference type="EMBL" id="CAJVPV010051323">
    <property type="protein sequence ID" value="CAG8779139.1"/>
    <property type="molecule type" value="Genomic_DNA"/>
</dbReference>
<reference evidence="1" key="1">
    <citation type="submission" date="2021-06" db="EMBL/GenBank/DDBJ databases">
        <authorList>
            <person name="Kallberg Y."/>
            <person name="Tangrot J."/>
            <person name="Rosling A."/>
        </authorList>
    </citation>
    <scope>NUCLEOTIDE SEQUENCE</scope>
    <source>
        <strain evidence="1">CL551</strain>
    </source>
</reference>
<accession>A0A9N9JG95</accession>
<organism evidence="1 2">
    <name type="scientific">Acaulospora morrowiae</name>
    <dbReference type="NCBI Taxonomy" id="94023"/>
    <lineage>
        <taxon>Eukaryota</taxon>
        <taxon>Fungi</taxon>
        <taxon>Fungi incertae sedis</taxon>
        <taxon>Mucoromycota</taxon>
        <taxon>Glomeromycotina</taxon>
        <taxon>Glomeromycetes</taxon>
        <taxon>Diversisporales</taxon>
        <taxon>Acaulosporaceae</taxon>
        <taxon>Acaulospora</taxon>
    </lineage>
</organism>
<dbReference type="Proteomes" id="UP000789342">
    <property type="component" value="Unassembled WGS sequence"/>
</dbReference>